<protein>
    <submittedName>
        <fullName evidence="2">Uncharacterized protein</fullName>
    </submittedName>
</protein>
<feature type="region of interest" description="Disordered" evidence="1">
    <location>
        <begin position="1"/>
        <end position="72"/>
    </location>
</feature>
<evidence type="ECO:0000313" key="3">
    <source>
        <dbReference type="Proteomes" id="UP001479436"/>
    </source>
</evidence>
<keyword evidence="3" id="KW-1185">Reference proteome</keyword>
<reference evidence="2 3" key="1">
    <citation type="submission" date="2023-04" db="EMBL/GenBank/DDBJ databases">
        <title>Genome of Basidiobolus ranarum AG-B5.</title>
        <authorList>
            <person name="Stajich J.E."/>
            <person name="Carter-House D."/>
            <person name="Gryganskyi A."/>
        </authorList>
    </citation>
    <scope>NUCLEOTIDE SEQUENCE [LARGE SCALE GENOMIC DNA]</scope>
    <source>
        <strain evidence="2 3">AG-B5</strain>
    </source>
</reference>
<gene>
    <name evidence="2" type="ORF">K7432_014911</name>
</gene>
<organism evidence="2 3">
    <name type="scientific">Basidiobolus ranarum</name>
    <dbReference type="NCBI Taxonomy" id="34480"/>
    <lineage>
        <taxon>Eukaryota</taxon>
        <taxon>Fungi</taxon>
        <taxon>Fungi incertae sedis</taxon>
        <taxon>Zoopagomycota</taxon>
        <taxon>Entomophthoromycotina</taxon>
        <taxon>Basidiobolomycetes</taxon>
        <taxon>Basidiobolales</taxon>
        <taxon>Basidiobolaceae</taxon>
        <taxon>Basidiobolus</taxon>
    </lineage>
</organism>
<sequence length="103" mass="10445">MHSECDTSRSPIPVTITSEASNGSDSGASDMLRNSSIPSPIPVRSGVSPTPSWKAVGSPTTPSGFLSGSFNENSDAGFLSRSPALNIGSYTGADVDNGVRGLS</sequence>
<accession>A0ABR2WH06</accession>
<evidence type="ECO:0000313" key="2">
    <source>
        <dbReference type="EMBL" id="KAK9760739.1"/>
    </source>
</evidence>
<evidence type="ECO:0000256" key="1">
    <source>
        <dbReference type="SAM" id="MobiDB-lite"/>
    </source>
</evidence>
<dbReference type="Proteomes" id="UP001479436">
    <property type="component" value="Unassembled WGS sequence"/>
</dbReference>
<dbReference type="EMBL" id="JASJQH010001840">
    <property type="protein sequence ID" value="KAK9760739.1"/>
    <property type="molecule type" value="Genomic_DNA"/>
</dbReference>
<feature type="non-terminal residue" evidence="2">
    <location>
        <position position="103"/>
    </location>
</feature>
<proteinExistence type="predicted"/>
<comment type="caution">
    <text evidence="2">The sequence shown here is derived from an EMBL/GenBank/DDBJ whole genome shotgun (WGS) entry which is preliminary data.</text>
</comment>
<name>A0ABR2WH06_9FUNG</name>
<feature type="compositionally biased region" description="Polar residues" evidence="1">
    <location>
        <begin position="15"/>
        <end position="38"/>
    </location>
</feature>
<feature type="compositionally biased region" description="Polar residues" evidence="1">
    <location>
        <begin position="58"/>
        <end position="72"/>
    </location>
</feature>